<name>A0ACC2UYZ6_9TREE</name>
<evidence type="ECO:0000313" key="1">
    <source>
        <dbReference type="EMBL" id="KAJ9091890.1"/>
    </source>
</evidence>
<reference evidence="1" key="1">
    <citation type="submission" date="2023-04" db="EMBL/GenBank/DDBJ databases">
        <title>Draft Genome sequencing of Naganishia species isolated from polar environments using Oxford Nanopore Technology.</title>
        <authorList>
            <person name="Leo P."/>
            <person name="Venkateswaran K."/>
        </authorList>
    </citation>
    <scope>NUCLEOTIDE SEQUENCE</scope>
    <source>
        <strain evidence="1">MNA-CCFEE 5261</strain>
    </source>
</reference>
<organism evidence="1 2">
    <name type="scientific">Naganishia cerealis</name>
    <dbReference type="NCBI Taxonomy" id="610337"/>
    <lineage>
        <taxon>Eukaryota</taxon>
        <taxon>Fungi</taxon>
        <taxon>Dikarya</taxon>
        <taxon>Basidiomycota</taxon>
        <taxon>Agaricomycotina</taxon>
        <taxon>Tremellomycetes</taxon>
        <taxon>Filobasidiales</taxon>
        <taxon>Filobasidiaceae</taxon>
        <taxon>Naganishia</taxon>
    </lineage>
</organism>
<dbReference type="Proteomes" id="UP001241377">
    <property type="component" value="Unassembled WGS sequence"/>
</dbReference>
<dbReference type="EMBL" id="JASBWR010000142">
    <property type="protein sequence ID" value="KAJ9091890.1"/>
    <property type="molecule type" value="Genomic_DNA"/>
</dbReference>
<protein>
    <submittedName>
        <fullName evidence="1">Uncharacterized protein</fullName>
    </submittedName>
</protein>
<accession>A0ACC2UYZ6</accession>
<proteinExistence type="predicted"/>
<comment type="caution">
    <text evidence="1">The sequence shown here is derived from an EMBL/GenBank/DDBJ whole genome shotgun (WGS) entry which is preliminary data.</text>
</comment>
<keyword evidence="2" id="KW-1185">Reference proteome</keyword>
<evidence type="ECO:0000313" key="2">
    <source>
        <dbReference type="Proteomes" id="UP001241377"/>
    </source>
</evidence>
<sequence>MGPPQPPTSEQSGSPAPPPPAYNIPPPLLPAPKQEPGLQNSGNFNGYPTPATSSMPQNGPNHHYFEPTELFSPNPSANGTPASGTLPTPSASSSYQGMSSSSGSVPTLGHPVPSPGSGPPSGFIPMARQHSGMQMGGPPMSGQPPHNGYENHGHMGQQSQQPQHQQHSHQHQHPQNHSGQQSYMYNEQQMYVPQPMGRQSSNHSYQGEIGVGQHPIYK</sequence>
<gene>
    <name evidence="1" type="ORF">QFC19_008916</name>
</gene>